<comment type="caution">
    <text evidence="1">The sequence shown here is derived from an EMBL/GenBank/DDBJ whole genome shotgun (WGS) entry which is preliminary data.</text>
</comment>
<dbReference type="AlphaFoldDB" id="A0A4Z2FWF7"/>
<name>A0A4Z2FWF7_9TELE</name>
<organism evidence="1 2">
    <name type="scientific">Liparis tanakae</name>
    <name type="common">Tanaka's snailfish</name>
    <dbReference type="NCBI Taxonomy" id="230148"/>
    <lineage>
        <taxon>Eukaryota</taxon>
        <taxon>Metazoa</taxon>
        <taxon>Chordata</taxon>
        <taxon>Craniata</taxon>
        <taxon>Vertebrata</taxon>
        <taxon>Euteleostomi</taxon>
        <taxon>Actinopterygii</taxon>
        <taxon>Neopterygii</taxon>
        <taxon>Teleostei</taxon>
        <taxon>Neoteleostei</taxon>
        <taxon>Acanthomorphata</taxon>
        <taxon>Eupercaria</taxon>
        <taxon>Perciformes</taxon>
        <taxon>Cottioidei</taxon>
        <taxon>Cottales</taxon>
        <taxon>Liparidae</taxon>
        <taxon>Liparis</taxon>
    </lineage>
</organism>
<reference evidence="1 2" key="1">
    <citation type="submission" date="2019-03" db="EMBL/GenBank/DDBJ databases">
        <title>First draft genome of Liparis tanakae, snailfish: a comprehensive survey of snailfish specific genes.</title>
        <authorList>
            <person name="Kim W."/>
            <person name="Song I."/>
            <person name="Jeong J.-H."/>
            <person name="Kim D."/>
            <person name="Kim S."/>
            <person name="Ryu S."/>
            <person name="Song J.Y."/>
            <person name="Lee S.K."/>
        </authorList>
    </citation>
    <scope>NUCLEOTIDE SEQUENCE [LARGE SCALE GENOMIC DNA]</scope>
    <source>
        <tissue evidence="1">Muscle</tissue>
    </source>
</reference>
<evidence type="ECO:0000313" key="2">
    <source>
        <dbReference type="Proteomes" id="UP000314294"/>
    </source>
</evidence>
<gene>
    <name evidence="1" type="ORF">EYF80_044564</name>
</gene>
<proteinExistence type="predicted"/>
<dbReference type="OrthoDB" id="10063485at2759"/>
<sequence length="84" mass="9030">MAAEVFSPICSTMSGGKTREAKALRKMAENSRSRPPMPIFSKFHSGLCGGLMHQAGSPLRMLASIASMSFTIKPNSLSQKLNTN</sequence>
<evidence type="ECO:0000313" key="1">
    <source>
        <dbReference type="EMBL" id="TNN45240.1"/>
    </source>
</evidence>
<accession>A0A4Z2FWF7</accession>
<dbReference type="Proteomes" id="UP000314294">
    <property type="component" value="Unassembled WGS sequence"/>
</dbReference>
<protein>
    <submittedName>
        <fullName evidence="1">Uncharacterized protein</fullName>
    </submittedName>
</protein>
<keyword evidence="2" id="KW-1185">Reference proteome</keyword>
<dbReference type="EMBL" id="SRLO01000858">
    <property type="protein sequence ID" value="TNN45240.1"/>
    <property type="molecule type" value="Genomic_DNA"/>
</dbReference>